<proteinExistence type="predicted"/>
<evidence type="ECO:0000256" key="2">
    <source>
        <dbReference type="SAM" id="MobiDB-lite"/>
    </source>
</evidence>
<evidence type="ECO:0000256" key="1">
    <source>
        <dbReference type="SAM" id="Coils"/>
    </source>
</evidence>
<gene>
    <name evidence="3" type="ORF">G1H11_20100</name>
</gene>
<accession>A0A6N9YRN3</accession>
<dbReference type="EMBL" id="JAAGOB010000012">
    <property type="protein sequence ID" value="NED97605.1"/>
    <property type="molecule type" value="Genomic_DNA"/>
</dbReference>
<feature type="coiled-coil region" evidence="1">
    <location>
        <begin position="354"/>
        <end position="440"/>
    </location>
</feature>
<dbReference type="InterPro" id="IPR007139">
    <property type="entry name" value="DUF349"/>
</dbReference>
<feature type="compositionally biased region" description="Low complexity" evidence="2">
    <location>
        <begin position="11"/>
        <end position="32"/>
    </location>
</feature>
<keyword evidence="1" id="KW-0175">Coiled coil</keyword>
<feature type="region of interest" description="Disordered" evidence="2">
    <location>
        <begin position="1"/>
        <end position="42"/>
    </location>
</feature>
<comment type="caution">
    <text evidence="3">The sequence shown here is derived from an EMBL/GenBank/DDBJ whole genome shotgun (WGS) entry which is preliminary data.</text>
</comment>
<protein>
    <submittedName>
        <fullName evidence="3">DUF349 domain-containing protein</fullName>
    </submittedName>
</protein>
<feature type="compositionally biased region" description="Pro residues" evidence="2">
    <location>
        <begin position="1"/>
        <end position="10"/>
    </location>
</feature>
<evidence type="ECO:0000313" key="3">
    <source>
        <dbReference type="EMBL" id="NED97605.1"/>
    </source>
</evidence>
<sequence length="443" mass="49504">MPGSPEPEPTPASAAETAAAQQPAPDSQDAAPETVASNEWGRVDAKGEVFVRTAEGERSVGSWQVGQPEQALAFFGRKFDDLAVQVDLLEQRLASGAAAPDETAAGVRKLREALTDAKAVGDLDSLSSRLDAVEAQIDERRAERRAARAKAQEEAQARKEAIAEAAEKIAEGNDWRGGADELRLLLEEWKSLARLSRATDDALWRRFSTARTHYTRRRKAHFAELAERREAAKSIKERILKQAEELSTSTDWGPTARRYRDLMAEWKAAGPAPRNVEDTLWKKFRATQDTFFEARAANQAQRDDEESANLELKQALLVEAEALLPITDWKAARAQLRGIQERWEQIGHVPRDARRGVEGRLRKVEDAIRDAEQAEWTRSNPEAYARAQATVDQLQNLISDLEQKVEKARATGNERKLREAEEALAARRSWLEQAEQARDEFAG</sequence>
<dbReference type="Pfam" id="PF03993">
    <property type="entry name" value="DUF349"/>
    <property type="match status" value="3"/>
</dbReference>
<evidence type="ECO:0000313" key="4">
    <source>
        <dbReference type="Proteomes" id="UP000469185"/>
    </source>
</evidence>
<name>A0A6N9YRN3_9ACTN</name>
<dbReference type="Proteomes" id="UP000469185">
    <property type="component" value="Unassembled WGS sequence"/>
</dbReference>
<organism evidence="3 4">
    <name type="scientific">Phytoactinopolyspora alkaliphila</name>
    <dbReference type="NCBI Taxonomy" id="1783498"/>
    <lineage>
        <taxon>Bacteria</taxon>
        <taxon>Bacillati</taxon>
        <taxon>Actinomycetota</taxon>
        <taxon>Actinomycetes</taxon>
        <taxon>Jiangellales</taxon>
        <taxon>Jiangellaceae</taxon>
        <taxon>Phytoactinopolyspora</taxon>
    </lineage>
</organism>
<reference evidence="3 4" key="1">
    <citation type="submission" date="2020-02" db="EMBL/GenBank/DDBJ databases">
        <authorList>
            <person name="Li X.-J."/>
            <person name="Feng X.-M."/>
        </authorList>
    </citation>
    <scope>NUCLEOTIDE SEQUENCE [LARGE SCALE GENOMIC DNA]</scope>
    <source>
        <strain evidence="3 4">CGMCC 4.7225</strain>
    </source>
</reference>
<feature type="coiled-coil region" evidence="1">
    <location>
        <begin position="123"/>
        <end position="168"/>
    </location>
</feature>
<keyword evidence="4" id="KW-1185">Reference proteome</keyword>
<dbReference type="AlphaFoldDB" id="A0A6N9YRN3"/>